<comment type="similarity">
    <text evidence="5">Belongs to the NtaA/SnaA/DszA monooxygenase family.</text>
</comment>
<dbReference type="eggNOG" id="ENOG502QSR6">
    <property type="taxonomic scope" value="Eukaryota"/>
</dbReference>
<keyword evidence="2" id="KW-0288">FMN</keyword>
<dbReference type="STRING" id="1206466.K0KXA8"/>
<dbReference type="NCBIfam" id="TIGR03860">
    <property type="entry name" value="FMN_nitrolo"/>
    <property type="match status" value="1"/>
</dbReference>
<evidence type="ECO:0000256" key="1">
    <source>
        <dbReference type="ARBA" id="ARBA00022630"/>
    </source>
</evidence>
<dbReference type="Gene3D" id="3.20.20.30">
    <property type="entry name" value="Luciferase-like domain"/>
    <property type="match status" value="1"/>
</dbReference>
<name>K0KXA8_WICCF</name>
<dbReference type="SUPFAM" id="SSF51679">
    <property type="entry name" value="Bacterial luciferase-like"/>
    <property type="match status" value="1"/>
</dbReference>
<evidence type="ECO:0000256" key="5">
    <source>
        <dbReference type="ARBA" id="ARBA00033748"/>
    </source>
</evidence>
<dbReference type="EMBL" id="CAIF01000261">
    <property type="protein sequence ID" value="CCH46672.1"/>
    <property type="molecule type" value="Genomic_DNA"/>
</dbReference>
<keyword evidence="4 7" id="KW-0503">Monooxygenase</keyword>
<evidence type="ECO:0000256" key="2">
    <source>
        <dbReference type="ARBA" id="ARBA00022643"/>
    </source>
</evidence>
<reference evidence="7 8" key="1">
    <citation type="journal article" date="2012" name="Eukaryot. Cell">
        <title>Draft genome sequence of Wickerhamomyces ciferrii NRRL Y-1031 F-60-10.</title>
        <authorList>
            <person name="Schneider J."/>
            <person name="Andrea H."/>
            <person name="Blom J."/>
            <person name="Jaenicke S."/>
            <person name="Ruckert C."/>
            <person name="Schorsch C."/>
            <person name="Szczepanowski R."/>
            <person name="Farwick M."/>
            <person name="Goesmann A."/>
            <person name="Puhler A."/>
            <person name="Schaffer S."/>
            <person name="Tauch A."/>
            <person name="Kohler T."/>
            <person name="Brinkrolf K."/>
        </authorList>
    </citation>
    <scope>NUCLEOTIDE SEQUENCE [LARGE SCALE GENOMIC DNA]</scope>
    <source>
        <strain evidence="8">ATCC 14091 / BCRC 22168 / CBS 111 / JCM 3599 / NBRC 0793 / NRRL Y-1031 F-60-10</strain>
    </source>
</reference>
<keyword evidence="3" id="KW-0560">Oxidoreductase</keyword>
<dbReference type="InParanoid" id="K0KXA8"/>
<dbReference type="InterPro" id="IPR016215">
    <property type="entry name" value="NTA_MOA"/>
</dbReference>
<dbReference type="GO" id="GO:0016705">
    <property type="term" value="F:oxidoreductase activity, acting on paired donors, with incorporation or reduction of molecular oxygen"/>
    <property type="evidence" value="ECO:0007669"/>
    <property type="project" value="InterPro"/>
</dbReference>
<dbReference type="PANTHER" id="PTHR30011:SF16">
    <property type="entry name" value="C2H2 FINGER DOMAIN TRANSCRIPTION FACTOR (EUROFUNG)-RELATED"/>
    <property type="match status" value="1"/>
</dbReference>
<evidence type="ECO:0000313" key="7">
    <source>
        <dbReference type="EMBL" id="CCH46672.1"/>
    </source>
</evidence>
<dbReference type="GO" id="GO:0004497">
    <property type="term" value="F:monooxygenase activity"/>
    <property type="evidence" value="ECO:0007669"/>
    <property type="project" value="UniProtKB-KW"/>
</dbReference>
<accession>K0KXA8</accession>
<gene>
    <name evidence="7" type="ORF">BN7_6269</name>
</gene>
<organism evidence="7 8">
    <name type="scientific">Wickerhamomyces ciferrii (strain ATCC 14091 / BCRC 22168 / CBS 111 / JCM 3599 / NBRC 0793 / NRRL Y-1031 F-60-10)</name>
    <name type="common">Yeast</name>
    <name type="synonym">Pichia ciferrii</name>
    <dbReference type="NCBI Taxonomy" id="1206466"/>
    <lineage>
        <taxon>Eukaryota</taxon>
        <taxon>Fungi</taxon>
        <taxon>Dikarya</taxon>
        <taxon>Ascomycota</taxon>
        <taxon>Saccharomycotina</taxon>
        <taxon>Saccharomycetes</taxon>
        <taxon>Phaffomycetales</taxon>
        <taxon>Wickerhamomycetaceae</taxon>
        <taxon>Wickerhamomyces</taxon>
    </lineage>
</organism>
<evidence type="ECO:0000256" key="4">
    <source>
        <dbReference type="ARBA" id="ARBA00023033"/>
    </source>
</evidence>
<evidence type="ECO:0000259" key="6">
    <source>
        <dbReference type="Pfam" id="PF00296"/>
    </source>
</evidence>
<dbReference type="PIRSF" id="PIRSF000337">
    <property type="entry name" value="NTA_MOA"/>
    <property type="match status" value="1"/>
</dbReference>
<dbReference type="PANTHER" id="PTHR30011">
    <property type="entry name" value="ALKANESULFONATE MONOOXYGENASE-RELATED"/>
    <property type="match status" value="1"/>
</dbReference>
<evidence type="ECO:0000313" key="8">
    <source>
        <dbReference type="Proteomes" id="UP000009328"/>
    </source>
</evidence>
<keyword evidence="1" id="KW-0285">Flavoprotein</keyword>
<feature type="domain" description="Luciferase-like" evidence="6">
    <location>
        <begin position="9"/>
        <end position="316"/>
    </location>
</feature>
<dbReference type="InterPro" id="IPR036661">
    <property type="entry name" value="Luciferase-like_sf"/>
</dbReference>
<sequence length="406" mass="46025">MENTNSFFFRPTATVPLMASVTKNLAFGLTISTLAEPPYHLARRLATLDHLSKGRIGWNIVTTFTNSASRNNLNGQDLAVNTDRYARADEYVDVIYELLLSSWRDDAVLNDKAKRIYADPDGIRKINFEGKHFTVPGYQFTEPSPQRLPLIIQAGGSPPGEKFGARVAELVFVNEDTPEKLRTKIDRIKKLAHEEYGRNPDNLKFVSLIEVYIAETTEEAYAKFEDILQYVSEEGAQVLFGGWTGVDLSPYDWDEDLRKIAEANPRSHLKSLVASPVKITRRDLVNKITGKTSKTTFIGSVKEVADQIEDLVDKSGLDGFNFAYNLWPGSFEDIVDLLLPELRKRGLAWDDYPVQNGTFRENFYGQKGQTFVPEDHSAFGYKWNSGVSKEQFEKDLKAYKEKNNRL</sequence>
<dbReference type="Proteomes" id="UP000009328">
    <property type="component" value="Unassembled WGS sequence"/>
</dbReference>
<proteinExistence type="inferred from homology"/>
<dbReference type="HOGENOM" id="CLU_022256_0_0_1"/>
<evidence type="ECO:0000256" key="3">
    <source>
        <dbReference type="ARBA" id="ARBA00023002"/>
    </source>
</evidence>
<dbReference type="InterPro" id="IPR051260">
    <property type="entry name" value="Diverse_substr_monoxygenases"/>
</dbReference>
<keyword evidence="8" id="KW-1185">Reference proteome</keyword>
<protein>
    <submittedName>
        <fullName evidence="7">Monooxygenase</fullName>
    </submittedName>
</protein>
<dbReference type="Pfam" id="PF00296">
    <property type="entry name" value="Bac_luciferase"/>
    <property type="match status" value="1"/>
</dbReference>
<dbReference type="AlphaFoldDB" id="K0KXA8"/>
<comment type="caution">
    <text evidence="7">The sequence shown here is derived from an EMBL/GenBank/DDBJ whole genome shotgun (WGS) entry which is preliminary data.</text>
</comment>
<dbReference type="InterPro" id="IPR011251">
    <property type="entry name" value="Luciferase-like_dom"/>
</dbReference>